<dbReference type="Proteomes" id="UP000001058">
    <property type="component" value="Unassembled WGS sequence"/>
</dbReference>
<dbReference type="InParanoid" id="D8TJ63"/>
<dbReference type="GeneID" id="9617627"/>
<evidence type="ECO:0000313" key="1">
    <source>
        <dbReference type="EMBL" id="EFJ52321.1"/>
    </source>
</evidence>
<dbReference type="KEGG" id="vcn:VOLCADRAFT_86627"/>
<gene>
    <name evidence="1" type="ORF">VOLCADRAFT_86627</name>
</gene>
<name>D8TJ63_VOLCA</name>
<dbReference type="RefSeq" id="XP_002946394.1">
    <property type="nucleotide sequence ID" value="XM_002946348.1"/>
</dbReference>
<keyword evidence="2" id="KW-1185">Reference proteome</keyword>
<evidence type="ECO:0000313" key="2">
    <source>
        <dbReference type="Proteomes" id="UP000001058"/>
    </source>
</evidence>
<dbReference type="AlphaFoldDB" id="D8TJ63"/>
<reference evidence="1 2" key="1">
    <citation type="journal article" date="2010" name="Science">
        <title>Genomic analysis of organismal complexity in the multicellular green alga Volvox carteri.</title>
        <authorList>
            <person name="Prochnik S.E."/>
            <person name="Umen J."/>
            <person name="Nedelcu A.M."/>
            <person name="Hallmann A."/>
            <person name="Miller S.M."/>
            <person name="Nishii I."/>
            <person name="Ferris P."/>
            <person name="Kuo A."/>
            <person name="Mitros T."/>
            <person name="Fritz-Laylin L.K."/>
            <person name="Hellsten U."/>
            <person name="Chapman J."/>
            <person name="Simakov O."/>
            <person name="Rensing S.A."/>
            <person name="Terry A."/>
            <person name="Pangilinan J."/>
            <person name="Kapitonov V."/>
            <person name="Jurka J."/>
            <person name="Salamov A."/>
            <person name="Shapiro H."/>
            <person name="Schmutz J."/>
            <person name="Grimwood J."/>
            <person name="Lindquist E."/>
            <person name="Lucas S."/>
            <person name="Grigoriev I.V."/>
            <person name="Schmitt R."/>
            <person name="Kirk D."/>
            <person name="Rokhsar D.S."/>
        </authorList>
    </citation>
    <scope>NUCLEOTIDE SEQUENCE [LARGE SCALE GENOMIC DNA]</scope>
    <source>
        <strain evidence="2">f. Nagariensis / Eve</strain>
    </source>
</reference>
<sequence length="606" mass="65371">MDGCRWCCRAIIKQQPVALPLMTLWEAASDAEWRRGNVAMNVVHAMTGAMMQLPHVKWSYMTFRCTAPNTRVAAGVQVDRPPGCASAVSVPDGILWSDQPNSSLPASMTDVELDAAKTRVMVTPVLGRVPVKQGDLAAVQVWLHDITGPTPVVVCSTAPQLKRAAEVVMGEVQAGVPKHPLELRGGAAHHHQSGPRDVVQPDLHSCQVALLNWHSAQHRCDHHPCFGSIQLHLQHVQQPVVDDPATVDLVWCKVAALDVGQLWSKLSQHKAAGSAMHKVDMVGHAYIATDSSNMAGCLVQAVHPIFACWVTRYAPMCQHDAECLQPGVCFSAATQLAEAIYTMATKHFPCMAALRQVNAQCRVHRRQGWWAEMACCHGVKLLHAPFLAHGCREKLVTSDTARYLLGGTPFNLVARTSNEGVQLHLVTLVMLAAGALEHSTIVPVVPPGSEAVQMGLSVFVRPWDVQQLLACAINAGVSQELQAMQVQVQEWLMQAKTACSCVVVCEAAKAERAAVDALPGGAAVDRLFVGWQAPSVVVGLQATGSSEINADFWDGEDKSATAEEVMLHLSAIGQAVQADMVVEVQLLPHQGSIFSALMEEGYLPHQ</sequence>
<dbReference type="EMBL" id="GL378324">
    <property type="protein sequence ID" value="EFJ52321.1"/>
    <property type="molecule type" value="Genomic_DNA"/>
</dbReference>
<organism evidence="2">
    <name type="scientific">Volvox carteri f. nagariensis</name>
    <dbReference type="NCBI Taxonomy" id="3068"/>
    <lineage>
        <taxon>Eukaryota</taxon>
        <taxon>Viridiplantae</taxon>
        <taxon>Chlorophyta</taxon>
        <taxon>core chlorophytes</taxon>
        <taxon>Chlorophyceae</taxon>
        <taxon>CS clade</taxon>
        <taxon>Chlamydomonadales</taxon>
        <taxon>Volvocaceae</taxon>
        <taxon>Volvox</taxon>
    </lineage>
</organism>
<accession>D8TJ63</accession>
<protein>
    <submittedName>
        <fullName evidence="1">Uncharacterized protein</fullName>
    </submittedName>
</protein>
<proteinExistence type="predicted"/>